<proteinExistence type="predicted"/>
<gene>
    <name evidence="2" type="ORF">BVER_02147c</name>
</gene>
<dbReference type="InterPro" id="IPR036086">
    <property type="entry name" value="ParB/Sulfiredoxin_sf"/>
</dbReference>
<dbReference type="RefSeq" id="WP_232316345.1">
    <property type="nucleotide sequence ID" value="NZ_LFJJ01000006.1"/>
</dbReference>
<dbReference type="EMBL" id="LFJJ01000006">
    <property type="protein sequence ID" value="KND62070.1"/>
    <property type="molecule type" value="Genomic_DNA"/>
</dbReference>
<dbReference type="Pfam" id="PF02195">
    <property type="entry name" value="ParB_N"/>
    <property type="match status" value="1"/>
</dbReference>
<dbReference type="SMART" id="SM00470">
    <property type="entry name" value="ParB"/>
    <property type="match status" value="1"/>
</dbReference>
<comment type="caution">
    <text evidence="2">The sequence shown here is derived from an EMBL/GenBank/DDBJ whole genome shotgun (WGS) entry which is preliminary data.</text>
</comment>
<evidence type="ECO:0000259" key="1">
    <source>
        <dbReference type="SMART" id="SM00470"/>
    </source>
</evidence>
<evidence type="ECO:0000313" key="3">
    <source>
        <dbReference type="Proteomes" id="UP000036959"/>
    </source>
</evidence>
<dbReference type="PANTHER" id="PTHR30083:SF1">
    <property type="entry name" value="TRANSCRIPTIONAL REGULATOR"/>
    <property type="match status" value="1"/>
</dbReference>
<dbReference type="CDD" id="cd16397">
    <property type="entry name" value="IbrB_like"/>
    <property type="match status" value="1"/>
</dbReference>
<evidence type="ECO:0000313" key="2">
    <source>
        <dbReference type="EMBL" id="KND62070.1"/>
    </source>
</evidence>
<dbReference type="GO" id="GO:0071453">
    <property type="term" value="P:cellular response to oxygen levels"/>
    <property type="evidence" value="ECO:0007669"/>
    <property type="project" value="TreeGrafter"/>
</dbReference>
<dbReference type="PATRIC" id="fig|242163.4.peg.5794"/>
<accession>A0A0L0MIF7</accession>
<reference evidence="3" key="1">
    <citation type="submission" date="2015-06" db="EMBL/GenBank/DDBJ databases">
        <title>Comparative genomics of Burkholderia leaf nodule symbionts.</title>
        <authorList>
            <person name="Carlier A."/>
            <person name="Eberl L."/>
            <person name="Pinto-Carbo M."/>
        </authorList>
    </citation>
    <scope>NUCLEOTIDE SEQUENCE [LARGE SCALE GENOMIC DNA]</scope>
    <source>
        <strain evidence="3">UZHbot4</strain>
    </source>
</reference>
<sequence>MAAINGIRQHLHEHSPFADEPTDCVQWVPGDEVQGNEYNPNTVAPPEMKLLTLSVEADGFTQPIVVHQIDGHRYEIVDGFHRHRVGSRSAAIKRRLHGFLPVVTIRAARADQTDRIASTIRHNRARGIHGVAPMTDIVVSLLRAGWSDADIAKELGMDPEEVFRFKQVSGLPDLFQKQPYSRSWD</sequence>
<dbReference type="Proteomes" id="UP000036959">
    <property type="component" value="Unassembled WGS sequence"/>
</dbReference>
<dbReference type="PANTHER" id="PTHR30083">
    <property type="entry name" value="TRANSCRIPTIONAL REGULATOR-RELATED"/>
    <property type="match status" value="1"/>
</dbReference>
<dbReference type="SUPFAM" id="SSF110849">
    <property type="entry name" value="ParB/Sulfiredoxin"/>
    <property type="match status" value="1"/>
</dbReference>
<organism evidence="2 3">
    <name type="scientific">Candidatus Burkholderia verschuerenii</name>
    <dbReference type="NCBI Taxonomy" id="242163"/>
    <lineage>
        <taxon>Bacteria</taxon>
        <taxon>Pseudomonadati</taxon>
        <taxon>Pseudomonadota</taxon>
        <taxon>Betaproteobacteria</taxon>
        <taxon>Burkholderiales</taxon>
        <taxon>Burkholderiaceae</taxon>
        <taxon>Burkholderia</taxon>
    </lineage>
</organism>
<name>A0A0L0MIF7_9BURK</name>
<dbReference type="InterPro" id="IPR003115">
    <property type="entry name" value="ParB_N"/>
</dbReference>
<feature type="domain" description="ParB-like N-terminal" evidence="1">
    <location>
        <begin position="26"/>
        <end position="124"/>
    </location>
</feature>
<dbReference type="Gene3D" id="3.90.1530.10">
    <property type="entry name" value="Conserved hypothetical protein from pyrococcus furiosus pfu- 392566-001, ParB domain"/>
    <property type="match status" value="1"/>
</dbReference>
<dbReference type="AlphaFoldDB" id="A0A0L0MIF7"/>
<protein>
    <submittedName>
        <fullName evidence="2">Co-activator of prophage gene expression IbrB</fullName>
    </submittedName>
</protein>
<keyword evidence="3" id="KW-1185">Reference proteome</keyword>